<evidence type="ECO:0000256" key="2">
    <source>
        <dbReference type="SAM" id="MobiDB-lite"/>
    </source>
</evidence>
<dbReference type="Proteomes" id="UP000053660">
    <property type="component" value="Unassembled WGS sequence"/>
</dbReference>
<dbReference type="EMBL" id="KN561593">
    <property type="protein sequence ID" value="KHJ86084.1"/>
    <property type="molecule type" value="Genomic_DNA"/>
</dbReference>
<feature type="region of interest" description="Disordered" evidence="2">
    <location>
        <begin position="121"/>
        <end position="149"/>
    </location>
</feature>
<feature type="compositionally biased region" description="Polar residues" evidence="2">
    <location>
        <begin position="124"/>
        <end position="134"/>
    </location>
</feature>
<organism evidence="3 4">
    <name type="scientific">Oesophagostomum dentatum</name>
    <name type="common">Nodular worm</name>
    <dbReference type="NCBI Taxonomy" id="61180"/>
    <lineage>
        <taxon>Eukaryota</taxon>
        <taxon>Metazoa</taxon>
        <taxon>Ecdysozoa</taxon>
        <taxon>Nematoda</taxon>
        <taxon>Chromadorea</taxon>
        <taxon>Rhabditida</taxon>
        <taxon>Rhabditina</taxon>
        <taxon>Rhabditomorpha</taxon>
        <taxon>Strongyloidea</taxon>
        <taxon>Strongylidae</taxon>
        <taxon>Oesophagostomum</taxon>
    </lineage>
</organism>
<evidence type="ECO:0000256" key="1">
    <source>
        <dbReference type="SAM" id="Coils"/>
    </source>
</evidence>
<reference evidence="3 4" key="1">
    <citation type="submission" date="2014-03" db="EMBL/GenBank/DDBJ databases">
        <title>Draft genome of the hookworm Oesophagostomum dentatum.</title>
        <authorList>
            <person name="Mitreva M."/>
        </authorList>
    </citation>
    <scope>NUCLEOTIDE SEQUENCE [LARGE SCALE GENOMIC DNA]</scope>
    <source>
        <strain evidence="3 4">OD-Hann</strain>
    </source>
</reference>
<keyword evidence="1" id="KW-0175">Coiled coil</keyword>
<evidence type="ECO:0000313" key="4">
    <source>
        <dbReference type="Proteomes" id="UP000053660"/>
    </source>
</evidence>
<gene>
    <name evidence="3" type="ORF">OESDEN_14177</name>
</gene>
<feature type="compositionally biased region" description="Polar residues" evidence="2">
    <location>
        <begin position="269"/>
        <end position="304"/>
    </location>
</feature>
<protein>
    <submittedName>
        <fullName evidence="3">Uncharacterized protein</fullName>
    </submittedName>
</protein>
<feature type="coiled-coil region" evidence="1">
    <location>
        <begin position="174"/>
        <end position="222"/>
    </location>
</feature>
<sequence length="335" mass="37610">MGMAEKCNPLSITVQVSEGGGRVAQLSACTKGNDASAQKRPEVGVSNQIEQPPPPPAPTEHFPDNYEDVGMDVESSRSSCISDSAEEMEAPASPRHRLISEADEEQLRQMLLSQVTLHRKRLAESTTQSSNTSVCGRPEEESTQNQSACTNEELDESMMSEEYYSVKSLPCSSLSALESKIRQHQSELNNLDEKISERMSSLNASLRRRNELRKQLAEIEADIDADRVGCRLLMQRRNSLRRDVERYEECKLDLLLDNEWRPNGENRENVNQAEITPTQGTYGSSQFESSSARPGEENSSQEQVLSLDEEQMRLKLLARMKKDLQKALSEEKGIQ</sequence>
<evidence type="ECO:0000313" key="3">
    <source>
        <dbReference type="EMBL" id="KHJ86084.1"/>
    </source>
</evidence>
<dbReference type="AlphaFoldDB" id="A0A0B1SMD1"/>
<keyword evidence="4" id="KW-1185">Reference proteome</keyword>
<feature type="region of interest" description="Disordered" evidence="2">
    <location>
        <begin position="30"/>
        <end position="95"/>
    </location>
</feature>
<dbReference type="OrthoDB" id="5860707at2759"/>
<name>A0A0B1SMD1_OESDE</name>
<proteinExistence type="predicted"/>
<feature type="region of interest" description="Disordered" evidence="2">
    <location>
        <begin position="261"/>
        <end position="306"/>
    </location>
</feature>
<accession>A0A0B1SMD1</accession>